<keyword evidence="1" id="KW-0675">Receptor</keyword>
<proteinExistence type="predicted"/>
<accession>A0AAV7Z2Y9</accession>
<name>A0AAV7Z2Y9_9EUKA</name>
<comment type="caution">
    <text evidence="1">The sequence shown here is derived from an EMBL/GenBank/DDBJ whole genome shotgun (WGS) entry which is preliminary data.</text>
</comment>
<dbReference type="EMBL" id="JANTQA010000042">
    <property type="protein sequence ID" value="KAJ3434970.1"/>
    <property type="molecule type" value="Genomic_DNA"/>
</dbReference>
<evidence type="ECO:0000313" key="2">
    <source>
        <dbReference type="Proteomes" id="UP001146793"/>
    </source>
</evidence>
<protein>
    <submittedName>
        <fullName evidence="1">Transient receptor potential cation channel subfamily m member</fullName>
    </submittedName>
</protein>
<gene>
    <name evidence="1" type="ORF">M0812_02098</name>
</gene>
<dbReference type="Proteomes" id="UP001146793">
    <property type="component" value="Unassembled WGS sequence"/>
</dbReference>
<dbReference type="AlphaFoldDB" id="A0AAV7Z2Y9"/>
<reference evidence="1" key="1">
    <citation type="submission" date="2022-08" db="EMBL/GenBank/DDBJ databases">
        <title>Novel sulphate-reducing endosymbionts in the free-living metamonad Anaeramoeba.</title>
        <authorList>
            <person name="Jerlstrom-Hultqvist J."/>
            <person name="Cepicka I."/>
            <person name="Gallot-Lavallee L."/>
            <person name="Salas-Leiva D."/>
            <person name="Curtis B.A."/>
            <person name="Zahonova K."/>
            <person name="Pipaliya S."/>
            <person name="Dacks J."/>
            <person name="Roger A.J."/>
        </authorList>
    </citation>
    <scope>NUCLEOTIDE SEQUENCE</scope>
    <source>
        <strain evidence="1">Busselton2</strain>
    </source>
</reference>
<sequence length="293" mass="34485">MDLTNSQLIESVFKHFVQHANLQIILISQKIGFVRLSLKNNQTFQKILNTLTFLINKKNIEPVCVGLSIWNTRHISTLETFRSSKKQKKSPQFQQMILRHLTSEITQELSFKLFQYQSKLSRIATSYIYLKTLLIIIKKTNVQFSKETIQHLSNSLLLIHTNNDTLQWELAEEDQKLLNISRTNSLLKKVVILLCENNFEEISNNLLNLFKNEKHDKYLISDLLSMLKFQPFNNNEIEKILLFLKKLEENCLNIFQTDERMYEDIVSVILSNSIPMKRKTKRKKPIIQNGMIK</sequence>
<organism evidence="1 2">
    <name type="scientific">Anaeramoeba flamelloides</name>
    <dbReference type="NCBI Taxonomy" id="1746091"/>
    <lineage>
        <taxon>Eukaryota</taxon>
        <taxon>Metamonada</taxon>
        <taxon>Anaeramoebidae</taxon>
        <taxon>Anaeramoeba</taxon>
    </lineage>
</organism>
<evidence type="ECO:0000313" key="1">
    <source>
        <dbReference type="EMBL" id="KAJ3434970.1"/>
    </source>
</evidence>